<protein>
    <submittedName>
        <fullName evidence="9">Precorrin-2 C(20)-methyltransferase</fullName>
        <ecNumber evidence="9">2.1.1.130</ecNumber>
    </submittedName>
</protein>
<dbReference type="InterPro" id="IPR006364">
    <property type="entry name" value="CobI/CbiL/CobIJ_dom"/>
</dbReference>
<dbReference type="Gene3D" id="3.30.950.10">
    <property type="entry name" value="Methyltransferase, Cobalt-precorrin-4 Transmethylase, Domain 2"/>
    <property type="match status" value="1"/>
</dbReference>
<dbReference type="InterPro" id="IPR035996">
    <property type="entry name" value="4pyrrol_Methylase_sf"/>
</dbReference>
<keyword evidence="3" id="KW-0169">Cobalamin biosynthesis</keyword>
<feature type="domain" description="Tetrapyrrole methylase" evidence="8">
    <location>
        <begin position="8"/>
        <end position="219"/>
    </location>
</feature>
<comment type="similarity">
    <text evidence="2 7">Belongs to the precorrin methyltransferase family.</text>
</comment>
<evidence type="ECO:0000259" key="8">
    <source>
        <dbReference type="Pfam" id="PF00590"/>
    </source>
</evidence>
<dbReference type="EMBL" id="JACNIG010000154">
    <property type="protein sequence ID" value="MBC8431553.1"/>
    <property type="molecule type" value="Genomic_DNA"/>
</dbReference>
<dbReference type="Proteomes" id="UP000605201">
    <property type="component" value="Unassembled WGS sequence"/>
</dbReference>
<keyword evidence="6" id="KW-0949">S-adenosyl-L-methionine</keyword>
<dbReference type="AlphaFoldDB" id="A0A8J6NZR3"/>
<reference evidence="9 10" key="1">
    <citation type="submission" date="2020-08" db="EMBL/GenBank/DDBJ databases">
        <title>Bridging the membrane lipid divide: bacteria of the FCB group superphylum have the potential to synthesize archaeal ether lipids.</title>
        <authorList>
            <person name="Villanueva L."/>
            <person name="Von Meijenfeldt F.A.B."/>
            <person name="Westbye A.B."/>
            <person name="Yadav S."/>
            <person name="Hopmans E.C."/>
            <person name="Dutilh B.E."/>
            <person name="Sinninghe Damste J.S."/>
        </authorList>
    </citation>
    <scope>NUCLEOTIDE SEQUENCE [LARGE SCALE GENOMIC DNA]</scope>
    <source>
        <strain evidence="9">NIOZ-UU17</strain>
    </source>
</reference>
<dbReference type="PANTHER" id="PTHR43467:SF2">
    <property type="entry name" value="COBALT-PRECORRIN-2 C(20)-METHYLTRANSFERASE"/>
    <property type="match status" value="1"/>
</dbReference>
<evidence type="ECO:0000256" key="2">
    <source>
        <dbReference type="ARBA" id="ARBA00005879"/>
    </source>
</evidence>
<comment type="caution">
    <text evidence="9">The sequence shown here is derived from an EMBL/GenBank/DDBJ whole genome shotgun (WGS) entry which is preliminary data.</text>
</comment>
<dbReference type="Pfam" id="PF00590">
    <property type="entry name" value="TP_methylase"/>
    <property type="match status" value="1"/>
</dbReference>
<comment type="pathway">
    <text evidence="1">Cofactor biosynthesis; adenosylcobalamin biosynthesis.</text>
</comment>
<accession>A0A8J6NZR3</accession>
<evidence type="ECO:0000313" key="9">
    <source>
        <dbReference type="EMBL" id="MBC8431553.1"/>
    </source>
</evidence>
<dbReference type="GO" id="GO:0032259">
    <property type="term" value="P:methylation"/>
    <property type="evidence" value="ECO:0007669"/>
    <property type="project" value="UniProtKB-KW"/>
</dbReference>
<gene>
    <name evidence="9" type="primary">cobI</name>
    <name evidence="9" type="ORF">H8D96_06500</name>
</gene>
<dbReference type="EC" id="2.1.1.130" evidence="9"/>
<keyword evidence="5 9" id="KW-0808">Transferase</keyword>
<dbReference type="CDD" id="cd11645">
    <property type="entry name" value="Precorrin_2_C20_MT"/>
    <property type="match status" value="1"/>
</dbReference>
<name>A0A8J6NZR3_9BACT</name>
<evidence type="ECO:0000256" key="1">
    <source>
        <dbReference type="ARBA" id="ARBA00004953"/>
    </source>
</evidence>
<evidence type="ECO:0000256" key="5">
    <source>
        <dbReference type="ARBA" id="ARBA00022679"/>
    </source>
</evidence>
<dbReference type="PANTHER" id="PTHR43467">
    <property type="entry name" value="COBALT-PRECORRIN-2 C(20)-METHYLTRANSFERASE"/>
    <property type="match status" value="1"/>
</dbReference>
<dbReference type="InterPro" id="IPR014777">
    <property type="entry name" value="4pyrrole_Mease_sub1"/>
</dbReference>
<dbReference type="InterPro" id="IPR000878">
    <property type="entry name" value="4pyrrol_Mease"/>
</dbReference>
<dbReference type="GO" id="GO:0030788">
    <property type="term" value="F:precorrin-2 C20-methyltransferase activity"/>
    <property type="evidence" value="ECO:0007669"/>
    <property type="project" value="UniProtKB-EC"/>
</dbReference>
<sequence>MKQQKGILYGLGVGPGDPELITLKAARVLNVVDEVFAAASTKNAYSLALSIAKPHIPDLTPVRMLYFPMTRDISEMEKAWKLHAQTIINELEQDKKVAFITLGDAMTYSTYGYILKNIQKMAPQFPVVSIPGITSYQAAAACLNTPLVEGEESLLLTSGAKGGERLRAFAAKPECVVFLKAYRNVEDIANAIKEAGVYQDAIGISNCSQEDEKVYPDIEELCERRPDYWTLIFAKQKKVDETLKS</sequence>
<dbReference type="GO" id="GO:0009236">
    <property type="term" value="P:cobalamin biosynthetic process"/>
    <property type="evidence" value="ECO:0007669"/>
    <property type="project" value="UniProtKB-UniRule"/>
</dbReference>
<organism evidence="9 10">
    <name type="scientific">Candidatus Desulfatibia vada</name>
    <dbReference type="NCBI Taxonomy" id="2841696"/>
    <lineage>
        <taxon>Bacteria</taxon>
        <taxon>Pseudomonadati</taxon>
        <taxon>Thermodesulfobacteriota</taxon>
        <taxon>Desulfobacteria</taxon>
        <taxon>Desulfobacterales</taxon>
        <taxon>Desulfobacterales incertae sedis</taxon>
        <taxon>Candidatus Desulfatibia</taxon>
    </lineage>
</organism>
<dbReference type="UniPathway" id="UPA00148"/>
<dbReference type="Gene3D" id="3.40.1010.10">
    <property type="entry name" value="Cobalt-precorrin-4 Transmethylase, Domain 1"/>
    <property type="match status" value="1"/>
</dbReference>
<evidence type="ECO:0000256" key="7">
    <source>
        <dbReference type="PIRNR" id="PIRNR036427"/>
    </source>
</evidence>
<evidence type="ECO:0000256" key="4">
    <source>
        <dbReference type="ARBA" id="ARBA00022603"/>
    </source>
</evidence>
<dbReference type="SUPFAM" id="SSF53790">
    <property type="entry name" value="Tetrapyrrole methylase"/>
    <property type="match status" value="1"/>
</dbReference>
<dbReference type="InterPro" id="IPR012382">
    <property type="entry name" value="CobI/CbiL"/>
</dbReference>
<evidence type="ECO:0000256" key="6">
    <source>
        <dbReference type="ARBA" id="ARBA00022691"/>
    </source>
</evidence>
<evidence type="ECO:0000256" key="3">
    <source>
        <dbReference type="ARBA" id="ARBA00022573"/>
    </source>
</evidence>
<evidence type="ECO:0000313" key="10">
    <source>
        <dbReference type="Proteomes" id="UP000605201"/>
    </source>
</evidence>
<dbReference type="InterPro" id="IPR014776">
    <property type="entry name" value="4pyrrole_Mease_sub2"/>
</dbReference>
<keyword evidence="4 9" id="KW-0489">Methyltransferase</keyword>
<proteinExistence type="inferred from homology"/>
<dbReference type="NCBIfam" id="TIGR01467">
    <property type="entry name" value="cobI_cbiL"/>
    <property type="match status" value="1"/>
</dbReference>
<dbReference type="PIRSF" id="PIRSF036427">
    <property type="entry name" value="Precrrn-2_mtase"/>
    <property type="match status" value="1"/>
</dbReference>